<protein>
    <submittedName>
        <fullName evidence="3">Universal stress protein</fullName>
    </submittedName>
</protein>
<evidence type="ECO:0000313" key="3">
    <source>
        <dbReference type="EMBL" id="GAA1914448.1"/>
    </source>
</evidence>
<evidence type="ECO:0000313" key="4">
    <source>
        <dbReference type="Proteomes" id="UP001501612"/>
    </source>
</evidence>
<proteinExistence type="inferred from homology"/>
<evidence type="ECO:0000259" key="2">
    <source>
        <dbReference type="Pfam" id="PF00582"/>
    </source>
</evidence>
<organism evidence="3 4">
    <name type="scientific">Nocardioides lentus</name>
    <dbReference type="NCBI Taxonomy" id="338077"/>
    <lineage>
        <taxon>Bacteria</taxon>
        <taxon>Bacillati</taxon>
        <taxon>Actinomycetota</taxon>
        <taxon>Actinomycetes</taxon>
        <taxon>Propionibacteriales</taxon>
        <taxon>Nocardioidaceae</taxon>
        <taxon>Nocardioides</taxon>
    </lineage>
</organism>
<dbReference type="InterPro" id="IPR006016">
    <property type="entry name" value="UspA"/>
</dbReference>
<dbReference type="PANTHER" id="PTHR46268:SF6">
    <property type="entry name" value="UNIVERSAL STRESS PROTEIN UP12"/>
    <property type="match status" value="1"/>
</dbReference>
<dbReference type="Proteomes" id="UP001501612">
    <property type="component" value="Unassembled WGS sequence"/>
</dbReference>
<comment type="caution">
    <text evidence="3">The sequence shown here is derived from an EMBL/GenBank/DDBJ whole genome shotgun (WGS) entry which is preliminary data.</text>
</comment>
<dbReference type="PANTHER" id="PTHR46268">
    <property type="entry name" value="STRESS RESPONSE PROTEIN NHAX"/>
    <property type="match status" value="1"/>
</dbReference>
<reference evidence="3 4" key="1">
    <citation type="journal article" date="2019" name="Int. J. Syst. Evol. Microbiol.">
        <title>The Global Catalogue of Microorganisms (GCM) 10K type strain sequencing project: providing services to taxonomists for standard genome sequencing and annotation.</title>
        <authorList>
            <consortium name="The Broad Institute Genomics Platform"/>
            <consortium name="The Broad Institute Genome Sequencing Center for Infectious Disease"/>
            <person name="Wu L."/>
            <person name="Ma J."/>
        </authorList>
    </citation>
    <scope>NUCLEOTIDE SEQUENCE [LARGE SCALE GENOMIC DNA]</scope>
    <source>
        <strain evidence="3 4">JCM 14046</strain>
    </source>
</reference>
<dbReference type="EMBL" id="BAAAMY010000004">
    <property type="protein sequence ID" value="GAA1914448.1"/>
    <property type="molecule type" value="Genomic_DNA"/>
</dbReference>
<name>A0ABN2P7Y6_9ACTN</name>
<dbReference type="Gene3D" id="3.40.50.620">
    <property type="entry name" value="HUPs"/>
    <property type="match status" value="2"/>
</dbReference>
<feature type="domain" description="UspA" evidence="2">
    <location>
        <begin position="11"/>
        <end position="152"/>
    </location>
</feature>
<dbReference type="InterPro" id="IPR014729">
    <property type="entry name" value="Rossmann-like_a/b/a_fold"/>
</dbReference>
<dbReference type="RefSeq" id="WP_344005690.1">
    <property type="nucleotide sequence ID" value="NZ_BAAAMY010000004.1"/>
</dbReference>
<sequence length="311" mass="32508">MQIPSVRPGSVVAGVDGSRDSRRAVVLAAELASRERRPLALVHGADPSTLLRDPAWALMAGVDQERLSEAVREGARGLLAEAVVLAEHVAPDVTCATATVEADARATLLELSRVAHVLVLGSRGRGPLRSPVLGSVSATVARRAHCPVIVSRRPPRDPAADGDPVRGIGQVVVGCDATGGSRAAVEAAFRQAALWRAPLRVVHCFWDVDAALHGHGAVPPRAADDTTDLRLLLAETLAGLQEKYPDVRVTPELRRGLVDVCLPEGLGADALLVVGRSEADHRSWHVSTALAVLERAHTAVLVVPGVAGGPS</sequence>
<dbReference type="InterPro" id="IPR006015">
    <property type="entry name" value="Universal_stress_UspA"/>
</dbReference>
<evidence type="ECO:0000256" key="1">
    <source>
        <dbReference type="ARBA" id="ARBA00008791"/>
    </source>
</evidence>
<gene>
    <name evidence="3" type="ORF">GCM10009737_14740</name>
</gene>
<accession>A0ABN2P7Y6</accession>
<dbReference type="PRINTS" id="PR01438">
    <property type="entry name" value="UNVRSLSTRESS"/>
</dbReference>
<comment type="similarity">
    <text evidence="1">Belongs to the universal stress protein A family.</text>
</comment>
<keyword evidence="4" id="KW-1185">Reference proteome</keyword>
<dbReference type="Pfam" id="PF00582">
    <property type="entry name" value="Usp"/>
    <property type="match status" value="2"/>
</dbReference>
<feature type="domain" description="UspA" evidence="2">
    <location>
        <begin position="170"/>
        <end position="304"/>
    </location>
</feature>
<dbReference type="SUPFAM" id="SSF52402">
    <property type="entry name" value="Adenine nucleotide alpha hydrolases-like"/>
    <property type="match status" value="2"/>
</dbReference>